<reference evidence="2" key="1">
    <citation type="submission" date="2019-04" db="EMBL/GenBank/DDBJ databases">
        <title>Friends and foes A comparative genomics study of 23 Aspergillus species from section Flavi.</title>
        <authorList>
            <consortium name="DOE Joint Genome Institute"/>
            <person name="Kjaerbolling I."/>
            <person name="Vesth T."/>
            <person name="Frisvad J.C."/>
            <person name="Nybo J.L."/>
            <person name="Theobald S."/>
            <person name="Kildgaard S."/>
            <person name="Isbrandt T."/>
            <person name="Kuo A."/>
            <person name="Sato A."/>
            <person name="Lyhne E.K."/>
            <person name="Kogle M.E."/>
            <person name="Wiebenga A."/>
            <person name="Kun R.S."/>
            <person name="Lubbers R.J."/>
            <person name="Makela M.R."/>
            <person name="Barry K."/>
            <person name="Chovatia M."/>
            <person name="Clum A."/>
            <person name="Daum C."/>
            <person name="Haridas S."/>
            <person name="He G."/>
            <person name="LaButti K."/>
            <person name="Lipzen A."/>
            <person name="Mondo S."/>
            <person name="Riley R."/>
            <person name="Salamov A."/>
            <person name="Simmons B.A."/>
            <person name="Magnuson J.K."/>
            <person name="Henrissat B."/>
            <person name="Mortensen U.H."/>
            <person name="Larsen T.O."/>
            <person name="Devries R.P."/>
            <person name="Grigoriev I.V."/>
            <person name="Machida M."/>
            <person name="Baker S.E."/>
            <person name="Andersen M.R."/>
        </authorList>
    </citation>
    <scope>NUCLEOTIDE SEQUENCE [LARGE SCALE GENOMIC DNA]</scope>
    <source>
        <strain evidence="2">CBS 121.62</strain>
    </source>
</reference>
<organism evidence="2">
    <name type="scientific">Aspergillus flavus</name>
    <dbReference type="NCBI Taxonomy" id="5059"/>
    <lineage>
        <taxon>Eukaryota</taxon>
        <taxon>Fungi</taxon>
        <taxon>Dikarya</taxon>
        <taxon>Ascomycota</taxon>
        <taxon>Pezizomycotina</taxon>
        <taxon>Eurotiomycetes</taxon>
        <taxon>Eurotiomycetidae</taxon>
        <taxon>Eurotiales</taxon>
        <taxon>Aspergillaceae</taxon>
        <taxon>Aspergillus</taxon>
        <taxon>Aspergillus subgen. Circumdati</taxon>
    </lineage>
</organism>
<accession>A0A5N6GM02</accession>
<dbReference type="Proteomes" id="UP000325434">
    <property type="component" value="Unassembled WGS sequence"/>
</dbReference>
<dbReference type="EMBL" id="ML734654">
    <property type="protein sequence ID" value="KAB8242847.1"/>
    <property type="molecule type" value="Genomic_DNA"/>
</dbReference>
<sequence length="70" mass="7314">MSRSLLTSTGLVLQGAPDLRCDDLIAGSRACLWVLETVSGYGVHSSARHPCSLDGSTANTPHPRLHSSPG</sequence>
<proteinExistence type="predicted"/>
<feature type="region of interest" description="Disordered" evidence="1">
    <location>
        <begin position="44"/>
        <end position="70"/>
    </location>
</feature>
<gene>
    <name evidence="2" type="ORF">BDV35DRAFT_364888</name>
</gene>
<evidence type="ECO:0000313" key="2">
    <source>
        <dbReference type="EMBL" id="KAB8242847.1"/>
    </source>
</evidence>
<dbReference type="AlphaFoldDB" id="A0A5N6GM02"/>
<name>A0A5N6GM02_ASPFL</name>
<evidence type="ECO:0000256" key="1">
    <source>
        <dbReference type="SAM" id="MobiDB-lite"/>
    </source>
</evidence>
<protein>
    <submittedName>
        <fullName evidence="2">Uncharacterized protein</fullName>
    </submittedName>
</protein>